<organism evidence="5 6">
    <name type="scientific">Novipirellula rosea</name>
    <dbReference type="NCBI Taxonomy" id="1031540"/>
    <lineage>
        <taxon>Bacteria</taxon>
        <taxon>Pseudomonadati</taxon>
        <taxon>Planctomycetota</taxon>
        <taxon>Planctomycetia</taxon>
        <taxon>Pirellulales</taxon>
        <taxon>Pirellulaceae</taxon>
        <taxon>Novipirellula</taxon>
    </lineage>
</organism>
<dbReference type="PANTHER" id="PTHR10628:SF30">
    <property type="entry name" value="EXO-ALPHA-SIALIDASE"/>
    <property type="match status" value="1"/>
</dbReference>
<comment type="similarity">
    <text evidence="2">Belongs to the glycosyl hydrolase 33 family.</text>
</comment>
<keyword evidence="6" id="KW-1185">Reference proteome</keyword>
<evidence type="ECO:0000313" key="5">
    <source>
        <dbReference type="EMBL" id="GAA4453961.1"/>
    </source>
</evidence>
<dbReference type="EC" id="3.2.1.18" evidence="3"/>
<protein>
    <recommendedName>
        <fullName evidence="3">exo-alpha-sialidase</fullName>
        <ecNumber evidence="3">3.2.1.18</ecNumber>
    </recommendedName>
</protein>
<sequence>MARQGPVALPGFANVPTPNQARLKIFDHVDIPVINMTRCLILSLCIFLFYAPAHCAEPADDVLFSTSFERPPQATFQQLKIGSVEINATGTANITSRFAHSGDTSLHMLGDANNTVTLVLPPELSGVKGIRFYAERWTVKGPFTFKVEVQQDGTWRDVAQLDSVIDVGARFRSHIQLPVTGNAKTDAIRFSTEAASSSGLLIDDLSLHSSVPKRPTTIPIDVMPSEPLKLIGSQSLFVSGTQDTHTFRIPAIATATNGDLIAACDARRTGSGDLLPQRTIDIVFRRSTDNGETWTPMEVMDQSDDGGCSDPSLLVDEITGDIFCFYNFMNNDKSSKEFRFYVQKSSDHGKSWGKPDDFTDQVAPPELKDAFKFITSGRGIQTRDGTLIHNYVRVGQGVTLFASRDHGRTWKTFGDVTPGDESKVVELSDGTLMVNSRIAPGKRLVHRSSDGGKTWDSLNDVSLPDPRCNASIIQYTAKADGYSKNRLLFCNAASNQERQNLAVRISYDDGATWSAGKVIDKGAAAYSEMTILKDGSFGVLYEPGYSEVRFVRFSLDALTDGTDRLNKPYVRAYKAGS</sequence>
<dbReference type="Pfam" id="PF13088">
    <property type="entry name" value="BNR_2"/>
    <property type="match status" value="1"/>
</dbReference>
<name>A0ABP8MTB9_9BACT</name>
<dbReference type="InterPro" id="IPR026856">
    <property type="entry name" value="Sialidase_fam"/>
</dbReference>
<dbReference type="PANTHER" id="PTHR10628">
    <property type="entry name" value="SIALIDASE"/>
    <property type="match status" value="1"/>
</dbReference>
<comment type="caution">
    <text evidence="5">The sequence shown here is derived from an EMBL/GenBank/DDBJ whole genome shotgun (WGS) entry which is preliminary data.</text>
</comment>
<evidence type="ECO:0000259" key="4">
    <source>
        <dbReference type="Pfam" id="PF13088"/>
    </source>
</evidence>
<comment type="catalytic activity">
    <reaction evidence="1">
        <text>Hydrolysis of alpha-(2-&gt;3)-, alpha-(2-&gt;6)-, alpha-(2-&gt;8)- glycosidic linkages of terminal sialic acid residues in oligosaccharides, glycoproteins, glycolipids, colominic acid and synthetic substrates.</text>
        <dbReference type="EC" id="3.2.1.18"/>
    </reaction>
</comment>
<dbReference type="EMBL" id="BAABGA010000031">
    <property type="protein sequence ID" value="GAA4453961.1"/>
    <property type="molecule type" value="Genomic_DNA"/>
</dbReference>
<dbReference type="CDD" id="cd15482">
    <property type="entry name" value="Sialidase_non-viral"/>
    <property type="match status" value="1"/>
</dbReference>
<dbReference type="Proteomes" id="UP001500840">
    <property type="component" value="Unassembled WGS sequence"/>
</dbReference>
<evidence type="ECO:0000256" key="1">
    <source>
        <dbReference type="ARBA" id="ARBA00000427"/>
    </source>
</evidence>
<dbReference type="Gene3D" id="2.120.10.10">
    <property type="match status" value="1"/>
</dbReference>
<gene>
    <name evidence="5" type="ORF">GCM10023156_25690</name>
</gene>
<evidence type="ECO:0000256" key="3">
    <source>
        <dbReference type="ARBA" id="ARBA00012733"/>
    </source>
</evidence>
<feature type="domain" description="Sialidase" evidence="4">
    <location>
        <begin position="280"/>
        <end position="538"/>
    </location>
</feature>
<evidence type="ECO:0000313" key="6">
    <source>
        <dbReference type="Proteomes" id="UP001500840"/>
    </source>
</evidence>
<proteinExistence type="inferred from homology"/>
<accession>A0ABP8MTB9</accession>
<dbReference type="SUPFAM" id="SSF50939">
    <property type="entry name" value="Sialidases"/>
    <property type="match status" value="1"/>
</dbReference>
<evidence type="ECO:0000256" key="2">
    <source>
        <dbReference type="ARBA" id="ARBA00009348"/>
    </source>
</evidence>
<dbReference type="InterPro" id="IPR011040">
    <property type="entry name" value="Sialidase"/>
</dbReference>
<reference evidence="6" key="1">
    <citation type="journal article" date="2019" name="Int. J. Syst. Evol. Microbiol.">
        <title>The Global Catalogue of Microorganisms (GCM) 10K type strain sequencing project: providing services to taxonomists for standard genome sequencing and annotation.</title>
        <authorList>
            <consortium name="The Broad Institute Genomics Platform"/>
            <consortium name="The Broad Institute Genome Sequencing Center for Infectious Disease"/>
            <person name="Wu L."/>
            <person name="Ma J."/>
        </authorList>
    </citation>
    <scope>NUCLEOTIDE SEQUENCE [LARGE SCALE GENOMIC DNA]</scope>
    <source>
        <strain evidence="6">JCM 17759</strain>
    </source>
</reference>
<dbReference type="InterPro" id="IPR036278">
    <property type="entry name" value="Sialidase_sf"/>
</dbReference>